<evidence type="ECO:0000313" key="2">
    <source>
        <dbReference type="EMBL" id="MCD1653194.1"/>
    </source>
</evidence>
<sequence length="321" mass="37135">MKQFSFVMLILCLSTVLPAQGQTPAQGEVSIRFYNRAVYYPGNSPAEQIFIHVTIKNPSPDTLRFKLADDRSFSVDFTAANTRNLFLDHTEDWKRRQSTSRQVFFREVSLEPGESFSFVENLKDYLAITEPGMYILQCRFYPELLNAKNAGSSFASNRLTLDIKPSPGPAGLKSLPIAAQTGEILKAESIPPDQVVMTVITARQKGLWDQFFVYFDLDRMIKRDPALGRRYNSESETGRLAIIERYKADLKQERIDRELSVIPNRFEIERTMYTATEGTVSVIEWFDQNNYTEKKRFVYYVWSRNNVWLIYNYTVENLGNE</sequence>
<evidence type="ECO:0008006" key="4">
    <source>
        <dbReference type="Google" id="ProtNLM"/>
    </source>
</evidence>
<feature type="signal peptide" evidence="1">
    <location>
        <begin position="1"/>
        <end position="19"/>
    </location>
</feature>
<name>A0AAE3EGQ2_9SPIR</name>
<reference evidence="2" key="1">
    <citation type="submission" date="2021-08" db="EMBL/GenBank/DDBJ databases">
        <title>Comparative analyses of Brucepasteria parasyntrophica and Teretinema zuelzerae.</title>
        <authorList>
            <person name="Song Y."/>
            <person name="Brune A."/>
        </authorList>
    </citation>
    <scope>NUCLEOTIDE SEQUENCE</scope>
    <source>
        <strain evidence="2">DSM 1903</strain>
    </source>
</reference>
<gene>
    <name evidence="2" type="ORF">K7J14_00525</name>
</gene>
<dbReference type="EMBL" id="JAINWA010000001">
    <property type="protein sequence ID" value="MCD1653194.1"/>
    <property type="molecule type" value="Genomic_DNA"/>
</dbReference>
<dbReference type="RefSeq" id="WP_230752101.1">
    <property type="nucleotide sequence ID" value="NZ_JAINWA010000001.1"/>
</dbReference>
<keyword evidence="1" id="KW-0732">Signal</keyword>
<feature type="chain" id="PRO_5041899339" description="Intracellular proteinase inhibitor BsuPI domain-containing protein" evidence="1">
    <location>
        <begin position="20"/>
        <end position="321"/>
    </location>
</feature>
<accession>A0AAE3EGQ2</accession>
<organism evidence="2 3">
    <name type="scientific">Teretinema zuelzerae</name>
    <dbReference type="NCBI Taxonomy" id="156"/>
    <lineage>
        <taxon>Bacteria</taxon>
        <taxon>Pseudomonadati</taxon>
        <taxon>Spirochaetota</taxon>
        <taxon>Spirochaetia</taxon>
        <taxon>Spirochaetales</taxon>
        <taxon>Treponemataceae</taxon>
        <taxon>Teretinema</taxon>
    </lineage>
</organism>
<comment type="caution">
    <text evidence="2">The sequence shown here is derived from an EMBL/GenBank/DDBJ whole genome shotgun (WGS) entry which is preliminary data.</text>
</comment>
<protein>
    <recommendedName>
        <fullName evidence="4">Intracellular proteinase inhibitor BsuPI domain-containing protein</fullName>
    </recommendedName>
</protein>
<proteinExistence type="predicted"/>
<dbReference type="AlphaFoldDB" id="A0AAE3EGQ2"/>
<evidence type="ECO:0000256" key="1">
    <source>
        <dbReference type="SAM" id="SignalP"/>
    </source>
</evidence>
<evidence type="ECO:0000313" key="3">
    <source>
        <dbReference type="Proteomes" id="UP001198163"/>
    </source>
</evidence>
<dbReference type="Proteomes" id="UP001198163">
    <property type="component" value="Unassembled WGS sequence"/>
</dbReference>
<keyword evidence="3" id="KW-1185">Reference proteome</keyword>